<sequence length="134" mass="14852">MISAVDHIGIAVRDLEASMELYRRIFAVTDFHREQVQDQGVDIASFLVGDVRIELTAPLHDQSPIAIFLDKRGEGIHHIAFRTDTIDDDLTRLNADGIRLINTTPQAGAHDMLIAFLHPKSTGGVLMELCSPNH</sequence>
<dbReference type="PANTHER" id="PTHR43048:SF3">
    <property type="entry name" value="METHYLMALONYL-COA EPIMERASE, MITOCHONDRIAL"/>
    <property type="match status" value="1"/>
</dbReference>
<dbReference type="PROSITE" id="PS51819">
    <property type="entry name" value="VOC"/>
    <property type="match status" value="1"/>
</dbReference>
<evidence type="ECO:0000313" key="4">
    <source>
        <dbReference type="EMBL" id="OJX56976.1"/>
    </source>
</evidence>
<dbReference type="GO" id="GO:0046491">
    <property type="term" value="P:L-methylmalonyl-CoA metabolic process"/>
    <property type="evidence" value="ECO:0007669"/>
    <property type="project" value="TreeGrafter"/>
</dbReference>
<dbReference type="SUPFAM" id="SSF54593">
    <property type="entry name" value="Glyoxalase/Bleomycin resistance protein/Dihydroxybiphenyl dioxygenase"/>
    <property type="match status" value="1"/>
</dbReference>
<dbReference type="STRING" id="1895771.BGO89_10675"/>
<dbReference type="CDD" id="cd07249">
    <property type="entry name" value="MMCE"/>
    <property type="match status" value="1"/>
</dbReference>
<evidence type="ECO:0000256" key="2">
    <source>
        <dbReference type="ARBA" id="ARBA00022723"/>
    </source>
</evidence>
<protein>
    <submittedName>
        <fullName evidence="4">Methylmalonyl-CoA epimerase</fullName>
    </submittedName>
</protein>
<dbReference type="Gene3D" id="3.10.180.10">
    <property type="entry name" value="2,3-Dihydroxybiphenyl 1,2-Dioxygenase, domain 1"/>
    <property type="match status" value="1"/>
</dbReference>
<evidence type="ECO:0000256" key="1">
    <source>
        <dbReference type="ARBA" id="ARBA00009308"/>
    </source>
</evidence>
<dbReference type="AlphaFoldDB" id="A0A1M3KX04"/>
<dbReference type="EMBL" id="MKVH01000024">
    <property type="protein sequence ID" value="OJX56976.1"/>
    <property type="molecule type" value="Genomic_DNA"/>
</dbReference>
<gene>
    <name evidence="4" type="ORF">BGO89_10675</name>
</gene>
<dbReference type="InterPro" id="IPR017515">
    <property type="entry name" value="MeMalonyl-CoA_epimerase"/>
</dbReference>
<dbReference type="PANTHER" id="PTHR43048">
    <property type="entry name" value="METHYLMALONYL-COA EPIMERASE"/>
    <property type="match status" value="1"/>
</dbReference>
<dbReference type="GO" id="GO:0046872">
    <property type="term" value="F:metal ion binding"/>
    <property type="evidence" value="ECO:0007669"/>
    <property type="project" value="UniProtKB-KW"/>
</dbReference>
<reference evidence="4 5" key="1">
    <citation type="submission" date="2016-09" db="EMBL/GenBank/DDBJ databases">
        <title>Genome-resolved meta-omics ties microbial dynamics to process performance in biotechnology for thiocyanate degradation.</title>
        <authorList>
            <person name="Kantor R.S."/>
            <person name="Huddy R.J."/>
            <person name="Iyer R."/>
            <person name="Thomas B.C."/>
            <person name="Brown C.T."/>
            <person name="Anantharaman K."/>
            <person name="Tringe S."/>
            <person name="Hettich R.L."/>
            <person name="Harrison S.T."/>
            <person name="Banfield J.F."/>
        </authorList>
    </citation>
    <scope>NUCLEOTIDE SEQUENCE [LARGE SCALE GENOMIC DNA]</scope>
    <source>
        <strain evidence="4">59-99</strain>
    </source>
</reference>
<name>A0A1M3KX04_9BACT</name>
<organism evidence="4 5">
    <name type="scientific">Candidatus Kapaibacterium thiocyanatum</name>
    <dbReference type="NCBI Taxonomy" id="1895771"/>
    <lineage>
        <taxon>Bacteria</taxon>
        <taxon>Pseudomonadati</taxon>
        <taxon>Candidatus Kapaibacteriota</taxon>
        <taxon>Candidatus Kapaibacteriia</taxon>
        <taxon>Candidatus Kapaibacteriales</taxon>
        <taxon>Candidatus Kapaibacteriaceae</taxon>
        <taxon>Candidatus Kapaibacterium</taxon>
    </lineage>
</organism>
<dbReference type="NCBIfam" id="TIGR03081">
    <property type="entry name" value="metmalonyl_epim"/>
    <property type="match status" value="1"/>
</dbReference>
<dbReference type="InterPro" id="IPR029068">
    <property type="entry name" value="Glyas_Bleomycin-R_OHBP_Dase"/>
</dbReference>
<comment type="similarity">
    <text evidence="1">Belongs to the methylmalonyl-CoA epimerase family.</text>
</comment>
<feature type="domain" description="VOC" evidence="3">
    <location>
        <begin position="4"/>
        <end position="132"/>
    </location>
</feature>
<dbReference type="InterPro" id="IPR037523">
    <property type="entry name" value="VOC_core"/>
</dbReference>
<dbReference type="GO" id="GO:0004493">
    <property type="term" value="F:methylmalonyl-CoA epimerase activity"/>
    <property type="evidence" value="ECO:0007669"/>
    <property type="project" value="TreeGrafter"/>
</dbReference>
<accession>A0A1M3KX04</accession>
<evidence type="ECO:0000259" key="3">
    <source>
        <dbReference type="PROSITE" id="PS51819"/>
    </source>
</evidence>
<dbReference type="InterPro" id="IPR051785">
    <property type="entry name" value="MMCE/EMCE_epimerase"/>
</dbReference>
<comment type="caution">
    <text evidence="4">The sequence shown here is derived from an EMBL/GenBank/DDBJ whole genome shotgun (WGS) entry which is preliminary data.</text>
</comment>
<dbReference type="Pfam" id="PF13669">
    <property type="entry name" value="Glyoxalase_4"/>
    <property type="match status" value="1"/>
</dbReference>
<keyword evidence="2" id="KW-0479">Metal-binding</keyword>
<evidence type="ECO:0000313" key="5">
    <source>
        <dbReference type="Proteomes" id="UP000184233"/>
    </source>
</evidence>
<proteinExistence type="inferred from homology"/>
<dbReference type="Proteomes" id="UP000184233">
    <property type="component" value="Unassembled WGS sequence"/>
</dbReference>